<dbReference type="HOGENOM" id="CLU_027128_1_4_2"/>
<feature type="domain" description="Leucine-binding protein" evidence="2">
    <location>
        <begin position="50"/>
        <end position="403"/>
    </location>
</feature>
<sequence>MSDNTTHASRRRFLKGAAAAGGIGAFAGCALLDDAGGEEQVEGIPDEPFRIVHFTFESGPPAFYGEPMINVVDMMVDRINDRGGLLGEREIEVVDRIDEDVGVESMRGSVRQIAQNDEADMLMGLVSSAHSLSIAPAAEENQIPFIVTAPGTYQLFEENPDLDYVVRPAGSNAAGAVGGARLVEQMDDVETVVTIDPDYAWGHDHRDMFTAAIERIRPDIEVLETRTPEPFISDYSAHVNAIQDLEPDLLASSLWGGDISTFTSQAVDGGLFDDIGTALLYGDTGAPLLDSLGDDMPENVIMGGRGGYQPNYRYEISSDHRAFVDDYFDRYDEMPGWGAYHEWASFKALEAGVQQAVEVTGNWPTGSQLMNSIRGLSFEMSHGSHVMAQAGGRQASAPAVFGQPTPDHDHPVDHHLLTDYEFIPAHECNPPDGVMTFDWVEQIDPVQ</sequence>
<proteinExistence type="predicted"/>
<dbReference type="Pfam" id="PF13458">
    <property type="entry name" value="Peripla_BP_6"/>
    <property type="match status" value="1"/>
</dbReference>
<dbReference type="RefSeq" id="WP_011323826.1">
    <property type="nucleotide sequence ID" value="NC_007426.1"/>
</dbReference>
<accession>A0A1U7EYB0</accession>
<evidence type="ECO:0000256" key="1">
    <source>
        <dbReference type="ARBA" id="ARBA00022729"/>
    </source>
</evidence>
<dbReference type="SUPFAM" id="SSF53822">
    <property type="entry name" value="Periplasmic binding protein-like I"/>
    <property type="match status" value="1"/>
</dbReference>
<evidence type="ECO:0000313" key="3">
    <source>
        <dbReference type="EMBL" id="CAI50210.1"/>
    </source>
</evidence>
<dbReference type="PANTHER" id="PTHR30483">
    <property type="entry name" value="LEUCINE-SPECIFIC-BINDING PROTEIN"/>
    <property type="match status" value="1"/>
</dbReference>
<dbReference type="InterPro" id="IPR028081">
    <property type="entry name" value="Leu-bd"/>
</dbReference>
<dbReference type="InterPro" id="IPR028082">
    <property type="entry name" value="Peripla_BP_I"/>
</dbReference>
<dbReference type="NCBIfam" id="TIGR01409">
    <property type="entry name" value="TAT_signal_seq"/>
    <property type="match status" value="1"/>
</dbReference>
<dbReference type="Proteomes" id="UP000002698">
    <property type="component" value="Chromosome"/>
</dbReference>
<dbReference type="Gene3D" id="3.40.50.2300">
    <property type="match status" value="2"/>
</dbReference>
<dbReference type="PROSITE" id="PS51318">
    <property type="entry name" value="TAT"/>
    <property type="match status" value="1"/>
</dbReference>
<gene>
    <name evidence="3" type="primary">livJ6</name>
    <name evidence="3" type="ordered locus">NP_4238A</name>
</gene>
<evidence type="ECO:0000259" key="2">
    <source>
        <dbReference type="Pfam" id="PF13458"/>
    </source>
</evidence>
<dbReference type="AlphaFoldDB" id="A0A1U7EYB0"/>
<dbReference type="OrthoDB" id="264684at2157"/>
<dbReference type="STRING" id="348780.NP_4238A"/>
<dbReference type="GeneID" id="3702010"/>
<organism evidence="3 4">
    <name type="scientific">Natronomonas pharaonis (strain ATCC 35678 / DSM 2160 / CIP 103997 / JCM 8858 / NBRC 14720 / NCIMB 2260 / Gabara)</name>
    <name type="common">Halobacterium pharaonis</name>
    <dbReference type="NCBI Taxonomy" id="348780"/>
    <lineage>
        <taxon>Archaea</taxon>
        <taxon>Methanobacteriati</taxon>
        <taxon>Methanobacteriota</taxon>
        <taxon>Stenosarchaea group</taxon>
        <taxon>Halobacteria</taxon>
        <taxon>Halobacteriales</taxon>
        <taxon>Natronomonadaceae</taxon>
        <taxon>Natronomonas</taxon>
    </lineage>
</organism>
<dbReference type="EnsemblBacteria" id="CAI50210">
    <property type="protein sequence ID" value="CAI50210"/>
    <property type="gene ID" value="NP_4238A"/>
</dbReference>
<keyword evidence="1" id="KW-0732">Signal</keyword>
<dbReference type="InterPro" id="IPR051010">
    <property type="entry name" value="BCAA_transport"/>
</dbReference>
<dbReference type="EMBL" id="CR936257">
    <property type="protein sequence ID" value="CAI50210.1"/>
    <property type="molecule type" value="Genomic_DNA"/>
</dbReference>
<protein>
    <submittedName>
        <fullName evidence="3">ABC-type transport system periplasmic substrate-binding protein (Probable substrate branched-chain amino acids)</fullName>
    </submittedName>
</protein>
<dbReference type="InterPro" id="IPR019546">
    <property type="entry name" value="TAT_signal_bac_arc"/>
</dbReference>
<keyword evidence="4" id="KW-1185">Reference proteome</keyword>
<dbReference type="KEGG" id="nph:NP_4238A"/>
<dbReference type="eggNOG" id="arCOG01024">
    <property type="taxonomic scope" value="Archaea"/>
</dbReference>
<name>A0A1U7EYB0_NATPD</name>
<dbReference type="InterPro" id="IPR006311">
    <property type="entry name" value="TAT_signal"/>
</dbReference>
<dbReference type="PANTHER" id="PTHR30483:SF37">
    <property type="entry name" value="ABC TRANSPORTER SUBSTRATE-BINDING PROTEIN"/>
    <property type="match status" value="1"/>
</dbReference>
<reference evidence="3 4" key="1">
    <citation type="journal article" date="2005" name="Genome Res.">
        <title>Living with two extremes: conclusions from the genome sequence of Natronomonas pharaonis.</title>
        <authorList>
            <person name="Falb M."/>
            <person name="Pfeiffer F."/>
            <person name="Palm P."/>
            <person name="Rodewald K."/>
            <person name="Hickmann V."/>
            <person name="Tittor J."/>
            <person name="Oesterhelt D."/>
        </authorList>
    </citation>
    <scope>NUCLEOTIDE SEQUENCE [LARGE SCALE GENOMIC DNA]</scope>
    <source>
        <strain evidence="4">ATCC 35678 / DSM 2160 / CIP 103997 / JCM 8858 / NBRC 14720 / NCIMB 2260 / Gabara</strain>
    </source>
</reference>
<evidence type="ECO:0000313" key="4">
    <source>
        <dbReference type="Proteomes" id="UP000002698"/>
    </source>
</evidence>